<sequence length="360" mass="37758">MPNWTAFAGGTIAVLVVLLILSHLTQSAFEETTDSAEATDRSDFSTDSSDDGEEFVGEPIERETPSSGVHDDRTAADRLTDTGEDRTRPNALGTEDGSSSSADDRPTAGRRSEASRGDAESSRGSAESSRERAEPSQAESPRGEPPATESTPSDPSELSTGMLLANVALSQGLFAVVLVGAAIYTDIPLEALGLEISRSWLFAGLALGTGFGIALYVGNEIAAAVSTWVGFEHDEDLRDMLGPDSIADWIALLAFVLPIIAVFEELLFRAALIGVFEAGFDISPWLLAVVSSIAFGLGHGMQGSVGILVTGALGFALAAAFVLTGNLLVVVVAHYLINALEFVVHEGLDFEWAAVLERGG</sequence>
<dbReference type="RefSeq" id="WP_092904644.1">
    <property type="nucleotide sequence ID" value="NZ_FOZS01000002.1"/>
</dbReference>
<feature type="region of interest" description="Disordered" evidence="1">
    <location>
        <begin position="31"/>
        <end position="158"/>
    </location>
</feature>
<feature type="compositionally biased region" description="Basic and acidic residues" evidence="1">
    <location>
        <begin position="59"/>
        <end position="88"/>
    </location>
</feature>
<reference evidence="5" key="1">
    <citation type="submission" date="2016-10" db="EMBL/GenBank/DDBJ databases">
        <authorList>
            <person name="Varghese N."/>
            <person name="Submissions S."/>
        </authorList>
    </citation>
    <scope>NUCLEOTIDE SEQUENCE [LARGE SCALE GENOMIC DNA]</scope>
    <source>
        <strain evidence="5">DSM 22427</strain>
    </source>
</reference>
<dbReference type="PANTHER" id="PTHR36435:SF1">
    <property type="entry name" value="CAAX AMINO TERMINAL PROTEASE FAMILY PROTEIN"/>
    <property type="match status" value="1"/>
</dbReference>
<keyword evidence="2" id="KW-1133">Transmembrane helix</keyword>
<dbReference type="EMBL" id="FOZS01000002">
    <property type="protein sequence ID" value="SFS69076.1"/>
    <property type="molecule type" value="Genomic_DNA"/>
</dbReference>
<name>A0A1I6RWM3_9EURY</name>
<evidence type="ECO:0000256" key="1">
    <source>
        <dbReference type="SAM" id="MobiDB-lite"/>
    </source>
</evidence>
<gene>
    <name evidence="4" type="ORF">SAMN04488556_2273</name>
</gene>
<evidence type="ECO:0000259" key="3">
    <source>
        <dbReference type="Pfam" id="PF02517"/>
    </source>
</evidence>
<dbReference type="InterPro" id="IPR003675">
    <property type="entry name" value="Rce1/LyrA-like_dom"/>
</dbReference>
<dbReference type="Proteomes" id="UP000199199">
    <property type="component" value="Unassembled WGS sequence"/>
</dbReference>
<feature type="compositionally biased region" description="Basic and acidic residues" evidence="1">
    <location>
        <begin position="102"/>
        <end position="121"/>
    </location>
</feature>
<dbReference type="InterPro" id="IPR052710">
    <property type="entry name" value="CAAX_protease"/>
</dbReference>
<evidence type="ECO:0000256" key="2">
    <source>
        <dbReference type="SAM" id="Phobius"/>
    </source>
</evidence>
<dbReference type="OrthoDB" id="214851at2157"/>
<dbReference type="AlphaFoldDB" id="A0A1I6RWM3"/>
<evidence type="ECO:0000313" key="5">
    <source>
        <dbReference type="Proteomes" id="UP000199199"/>
    </source>
</evidence>
<feature type="domain" description="CAAX prenyl protease 2/Lysostaphin resistance protein A-like" evidence="3">
    <location>
        <begin position="249"/>
        <end position="340"/>
    </location>
</feature>
<keyword evidence="2" id="KW-0812">Transmembrane</keyword>
<dbReference type="Pfam" id="PF02517">
    <property type="entry name" value="Rce1-like"/>
    <property type="match status" value="1"/>
</dbReference>
<proteinExistence type="predicted"/>
<keyword evidence="5" id="KW-1185">Reference proteome</keyword>
<dbReference type="GO" id="GO:0080120">
    <property type="term" value="P:CAAX-box protein maturation"/>
    <property type="evidence" value="ECO:0007669"/>
    <property type="project" value="UniProtKB-ARBA"/>
</dbReference>
<feature type="transmembrane region" description="Helical" evidence="2">
    <location>
        <begin position="246"/>
        <end position="263"/>
    </location>
</feature>
<evidence type="ECO:0000313" key="4">
    <source>
        <dbReference type="EMBL" id="SFS69076.1"/>
    </source>
</evidence>
<keyword evidence="4" id="KW-0645">Protease</keyword>
<dbReference type="GO" id="GO:0004175">
    <property type="term" value="F:endopeptidase activity"/>
    <property type="evidence" value="ECO:0007669"/>
    <property type="project" value="UniProtKB-ARBA"/>
</dbReference>
<feature type="compositionally biased region" description="Polar residues" evidence="1">
    <location>
        <begin position="148"/>
        <end position="158"/>
    </location>
</feature>
<keyword evidence="4" id="KW-0378">Hydrolase</keyword>
<protein>
    <submittedName>
        <fullName evidence="4">Membrane protease YdiL, CAAX protease family</fullName>
    </submittedName>
</protein>
<feature type="transmembrane region" description="Helical" evidence="2">
    <location>
        <begin position="307"/>
        <end position="337"/>
    </location>
</feature>
<feature type="transmembrane region" description="Helical" evidence="2">
    <location>
        <begin position="163"/>
        <end position="187"/>
    </location>
</feature>
<organism evidence="4 5">
    <name type="scientific">Halostagnicola kamekurae</name>
    <dbReference type="NCBI Taxonomy" id="619731"/>
    <lineage>
        <taxon>Archaea</taxon>
        <taxon>Methanobacteriati</taxon>
        <taxon>Methanobacteriota</taxon>
        <taxon>Stenosarchaea group</taxon>
        <taxon>Halobacteria</taxon>
        <taxon>Halobacteriales</taxon>
        <taxon>Natrialbaceae</taxon>
        <taxon>Halostagnicola</taxon>
    </lineage>
</organism>
<keyword evidence="2" id="KW-0472">Membrane</keyword>
<feature type="transmembrane region" description="Helical" evidence="2">
    <location>
        <begin position="270"/>
        <end position="295"/>
    </location>
</feature>
<dbReference type="PANTHER" id="PTHR36435">
    <property type="entry name" value="SLR1288 PROTEIN"/>
    <property type="match status" value="1"/>
</dbReference>
<feature type="transmembrane region" description="Helical" evidence="2">
    <location>
        <begin position="199"/>
        <end position="218"/>
    </location>
</feature>
<dbReference type="GO" id="GO:0006508">
    <property type="term" value="P:proteolysis"/>
    <property type="evidence" value="ECO:0007669"/>
    <property type="project" value="UniProtKB-KW"/>
</dbReference>
<accession>A0A1I6RWM3</accession>